<organism evidence="2 3">
    <name type="scientific">Halopelagius inordinatus</name>
    <dbReference type="NCBI Taxonomy" id="553467"/>
    <lineage>
        <taxon>Archaea</taxon>
        <taxon>Methanobacteriati</taxon>
        <taxon>Methanobacteriota</taxon>
        <taxon>Stenosarchaea group</taxon>
        <taxon>Halobacteria</taxon>
        <taxon>Halobacteriales</taxon>
        <taxon>Haloferacaceae</taxon>
    </lineage>
</organism>
<evidence type="ECO:0000313" key="2">
    <source>
        <dbReference type="EMBL" id="SFH05082.1"/>
    </source>
</evidence>
<name>A0A1I2WV16_9EURY</name>
<dbReference type="EMBL" id="FOOQ01000010">
    <property type="protein sequence ID" value="SFH05082.1"/>
    <property type="molecule type" value="Genomic_DNA"/>
</dbReference>
<dbReference type="InterPro" id="IPR036390">
    <property type="entry name" value="WH_DNA-bd_sf"/>
</dbReference>
<keyword evidence="3" id="KW-1185">Reference proteome</keyword>
<proteinExistence type="predicted"/>
<dbReference type="OrthoDB" id="275674at2157"/>
<dbReference type="STRING" id="553467.SAMN04488063_0009"/>
<dbReference type="Proteomes" id="UP000198876">
    <property type="component" value="Unassembled WGS sequence"/>
</dbReference>
<dbReference type="RefSeq" id="WP_092894031.1">
    <property type="nucleotide sequence ID" value="NZ_FOOQ01000010.1"/>
</dbReference>
<accession>A0A1I2WV16</accession>
<dbReference type="SUPFAM" id="SSF46785">
    <property type="entry name" value="Winged helix' DNA-binding domain"/>
    <property type="match status" value="1"/>
</dbReference>
<evidence type="ECO:0000313" key="3">
    <source>
        <dbReference type="Proteomes" id="UP000198876"/>
    </source>
</evidence>
<reference evidence="3" key="1">
    <citation type="submission" date="2016-10" db="EMBL/GenBank/DDBJ databases">
        <authorList>
            <person name="Varghese N."/>
            <person name="Submissions S."/>
        </authorList>
    </citation>
    <scope>NUCLEOTIDE SEQUENCE [LARGE SCALE GENOMIC DNA]</scope>
    <source>
        <strain evidence="3">CGMCC 1.7739</strain>
    </source>
</reference>
<dbReference type="AlphaFoldDB" id="A0A1I2WV16"/>
<evidence type="ECO:0000256" key="1">
    <source>
        <dbReference type="SAM" id="Coils"/>
    </source>
</evidence>
<feature type="coiled-coil region" evidence="1">
    <location>
        <begin position="109"/>
        <end position="139"/>
    </location>
</feature>
<gene>
    <name evidence="2" type="ORF">SAMN04488063_0009</name>
</gene>
<evidence type="ECO:0008006" key="4">
    <source>
        <dbReference type="Google" id="ProtNLM"/>
    </source>
</evidence>
<protein>
    <recommendedName>
        <fullName evidence="4">HTH domain-containing protein</fullName>
    </recommendedName>
</protein>
<sequence>MSNEIDYSSIDIPENEDPENYSWQARRAEILQLLERAGHPRMLNQADLARRYDTSRQNVHNDIDVLADYVAESLGRRRELITEHVFHRAIEGLLDEEEYRKAARTVKEYNEWLTEFQDLQELNERLETIEETQQRAKYR</sequence>
<keyword evidence="1" id="KW-0175">Coiled coil</keyword>